<keyword evidence="2" id="KW-1185">Reference proteome</keyword>
<dbReference type="RefSeq" id="WP_286651421.1">
    <property type="nucleotide sequence ID" value="NZ_JACAGK010000027.1"/>
</dbReference>
<organism evidence="1 2">
    <name type="scientific">Sphingobacterium hotanense</name>
    <dbReference type="NCBI Taxonomy" id="649196"/>
    <lineage>
        <taxon>Bacteria</taxon>
        <taxon>Pseudomonadati</taxon>
        <taxon>Bacteroidota</taxon>
        <taxon>Sphingobacteriia</taxon>
        <taxon>Sphingobacteriales</taxon>
        <taxon>Sphingobacteriaceae</taxon>
        <taxon>Sphingobacterium</taxon>
    </lineage>
</organism>
<reference evidence="1" key="1">
    <citation type="submission" date="2020-06" db="EMBL/GenBank/DDBJ databases">
        <authorList>
            <person name="Dong N."/>
        </authorList>
    </citation>
    <scope>NUCLEOTIDE SEQUENCE</scope>
    <source>
        <strain evidence="1">R1692</strain>
    </source>
</reference>
<name>A0ABT7NNA3_9SPHI</name>
<proteinExistence type="predicted"/>
<evidence type="ECO:0000313" key="2">
    <source>
        <dbReference type="Proteomes" id="UP001170954"/>
    </source>
</evidence>
<accession>A0ABT7NNA3</accession>
<comment type="caution">
    <text evidence="1">The sequence shown here is derived from an EMBL/GenBank/DDBJ whole genome shotgun (WGS) entry which is preliminary data.</text>
</comment>
<dbReference type="Proteomes" id="UP001170954">
    <property type="component" value="Unassembled WGS sequence"/>
</dbReference>
<reference evidence="1" key="2">
    <citation type="journal article" date="2022" name="Sci. Total Environ.">
        <title>Prevalence, transmission, and molecular epidemiology of tet(X)-positive bacteria among humans, animals, and environmental niches in China: An epidemiological, and genomic-based study.</title>
        <authorList>
            <person name="Dong N."/>
            <person name="Zeng Y."/>
            <person name="Cai C."/>
            <person name="Sun C."/>
            <person name="Lu J."/>
            <person name="Liu C."/>
            <person name="Zhou H."/>
            <person name="Sun Q."/>
            <person name="Shu L."/>
            <person name="Wang H."/>
            <person name="Wang Y."/>
            <person name="Wang S."/>
            <person name="Wu C."/>
            <person name="Chan E.W."/>
            <person name="Chen G."/>
            <person name="Shen Z."/>
            <person name="Chen S."/>
            <person name="Zhang R."/>
        </authorList>
    </citation>
    <scope>NUCLEOTIDE SEQUENCE</scope>
    <source>
        <strain evidence="1">R1692</strain>
    </source>
</reference>
<evidence type="ECO:0000313" key="1">
    <source>
        <dbReference type="EMBL" id="MDM1048707.1"/>
    </source>
</evidence>
<sequence length="315" mass="36542">MDQHLFECFQQMDAPTKRRLAYVTANFKNVFANQDLAAGLQFFEKFESFAHHRSKAHPDAIEQCAGADALALSPFMDIPHFWVSFHYGVYQFLPFRLIKQGISVCLIISRKVAPKFITYYTRALERYHPSGRLCFLMAEDPRLFFQLRQKVHEQFHPFVFADGNYGAWPAQHGNLMPVSLLGARLNVRYGYLRIAALLGLPVHLLLDESHDPQMLSPIRSSPSGELRGNNVRCILEKLYIDFSHSLWQSPYLWEAWYYLHEQAVPQRLPRRGAVVEDMIPWVNGTGYQALDCHSYEVFSISETTYRQLMTRICTE</sequence>
<dbReference type="EMBL" id="JACAGK010000027">
    <property type="protein sequence ID" value="MDM1048707.1"/>
    <property type="molecule type" value="Genomic_DNA"/>
</dbReference>
<gene>
    <name evidence="1" type="ORF">HX018_10695</name>
</gene>
<protein>
    <submittedName>
        <fullName evidence="1">Uncharacterized protein</fullName>
    </submittedName>
</protein>